<keyword evidence="2" id="KW-1185">Reference proteome</keyword>
<reference evidence="1 2" key="1">
    <citation type="submission" date="2016-06" db="EMBL/GenBank/DDBJ databases">
        <title>Complete genome sequence of a deep-branching marine Gamma Proteobacterium Woeseia oceani type strain XK5.</title>
        <authorList>
            <person name="Mu D."/>
            <person name="Du Z."/>
        </authorList>
    </citation>
    <scope>NUCLEOTIDE SEQUENCE [LARGE SCALE GENOMIC DNA]</scope>
    <source>
        <strain evidence="1 2">XK5</strain>
    </source>
</reference>
<name>A0A193LD63_9GAMM</name>
<dbReference type="Proteomes" id="UP000092695">
    <property type="component" value="Chromosome"/>
</dbReference>
<proteinExistence type="predicted"/>
<accession>A0A193LD63</accession>
<sequence>MSLALRSRIPAETASANSIDSAMRAVPVTVTGVSGKLQIQAFLPGFIQKCGLCTAKRGAVQVHGSAKASA</sequence>
<organism evidence="1 2">
    <name type="scientific">Woeseia oceani</name>
    <dbReference type="NCBI Taxonomy" id="1548547"/>
    <lineage>
        <taxon>Bacteria</taxon>
        <taxon>Pseudomonadati</taxon>
        <taxon>Pseudomonadota</taxon>
        <taxon>Gammaproteobacteria</taxon>
        <taxon>Woeseiales</taxon>
        <taxon>Woeseiaceae</taxon>
        <taxon>Woeseia</taxon>
    </lineage>
</organism>
<gene>
    <name evidence="1" type="ORF">BA177_03030</name>
</gene>
<dbReference type="AlphaFoldDB" id="A0A193LD63"/>
<dbReference type="EMBL" id="CP016268">
    <property type="protein sequence ID" value="ANO50324.1"/>
    <property type="molecule type" value="Genomic_DNA"/>
</dbReference>
<evidence type="ECO:0000313" key="1">
    <source>
        <dbReference type="EMBL" id="ANO50324.1"/>
    </source>
</evidence>
<evidence type="ECO:0000313" key="2">
    <source>
        <dbReference type="Proteomes" id="UP000092695"/>
    </source>
</evidence>
<protein>
    <submittedName>
        <fullName evidence="1">Uncharacterized protein</fullName>
    </submittedName>
</protein>
<dbReference type="KEGG" id="woc:BA177_03030"/>